<evidence type="ECO:0000256" key="1">
    <source>
        <dbReference type="ARBA" id="ARBA00022448"/>
    </source>
</evidence>
<dbReference type="InterPro" id="IPR036542">
    <property type="entry name" value="PTS_IIA_lac/cel_sf"/>
</dbReference>
<dbReference type="InterPro" id="IPR003188">
    <property type="entry name" value="PTS_IIA_lac/cel"/>
</dbReference>
<evidence type="ECO:0000313" key="6">
    <source>
        <dbReference type="EMBL" id="MFL0248831.1"/>
    </source>
</evidence>
<comment type="caution">
    <text evidence="6">The sequence shown here is derived from an EMBL/GenBank/DDBJ whole genome shotgun (WGS) entry which is preliminary data.</text>
</comment>
<dbReference type="PROSITE" id="PS51095">
    <property type="entry name" value="PTS_EIIA_TYPE_3"/>
    <property type="match status" value="1"/>
</dbReference>
<dbReference type="CDD" id="cd00215">
    <property type="entry name" value="PTS_IIA_lac"/>
    <property type="match status" value="1"/>
</dbReference>
<dbReference type="RefSeq" id="WP_406785510.1">
    <property type="nucleotide sequence ID" value="NZ_JBJIAA010000001.1"/>
</dbReference>
<sequence>MTKEELELTTMEIVAYAGDARSKYIEALNAANDKEYDKAEALVKEGNDLITEAHNVQTKMIQMEASGEKIEVGFLVVHAQDHLMTVMLLRDLVKNLINLYKKANQ</sequence>
<dbReference type="PANTHER" id="PTHR34382:SF7">
    <property type="entry name" value="PTS SYSTEM N,N'-DIACETYLCHITOBIOSE-SPECIFIC EIIA COMPONENT"/>
    <property type="match status" value="1"/>
</dbReference>
<keyword evidence="1" id="KW-0813">Transport</keyword>
<keyword evidence="4" id="KW-0598">Phosphotransferase system</keyword>
<reference evidence="6 7" key="1">
    <citation type="submission" date="2024-11" db="EMBL/GenBank/DDBJ databases">
        <authorList>
            <person name="Heng Y.C."/>
            <person name="Lim A.C.H."/>
            <person name="Lee J.K.Y."/>
            <person name="Kittelmann S."/>
        </authorList>
    </citation>
    <scope>NUCLEOTIDE SEQUENCE [LARGE SCALE GENOMIC DNA]</scope>
    <source>
        <strain evidence="6 7">WILCCON 0114</strain>
    </source>
</reference>
<name>A0ABW8T9L1_9CLOT</name>
<dbReference type="Pfam" id="PF02255">
    <property type="entry name" value="PTS_IIA"/>
    <property type="match status" value="1"/>
</dbReference>
<organism evidence="6 7">
    <name type="scientific">Clostridium neuense</name>
    <dbReference type="NCBI Taxonomy" id="1728934"/>
    <lineage>
        <taxon>Bacteria</taxon>
        <taxon>Bacillati</taxon>
        <taxon>Bacillota</taxon>
        <taxon>Clostridia</taxon>
        <taxon>Eubacteriales</taxon>
        <taxon>Clostridiaceae</taxon>
        <taxon>Clostridium</taxon>
    </lineage>
</organism>
<proteinExistence type="predicted"/>
<protein>
    <submittedName>
        <fullName evidence="6">PTS lactose/cellobiose transporter subunit IIA</fullName>
    </submittedName>
</protein>
<feature type="modified residue" description="Phosphohistidine; by HPr" evidence="5">
    <location>
        <position position="78"/>
    </location>
</feature>
<accession>A0ABW8T9L1</accession>
<dbReference type="PIRSF" id="PIRSF000699">
    <property type="entry name" value="PTS_IILac_III"/>
    <property type="match status" value="1"/>
</dbReference>
<evidence type="ECO:0000313" key="7">
    <source>
        <dbReference type="Proteomes" id="UP001623592"/>
    </source>
</evidence>
<evidence type="ECO:0000256" key="2">
    <source>
        <dbReference type="ARBA" id="ARBA00022597"/>
    </source>
</evidence>
<dbReference type="SUPFAM" id="SSF46973">
    <property type="entry name" value="Enzyme IIa from lactose specific PTS, IIa-lac"/>
    <property type="match status" value="1"/>
</dbReference>
<evidence type="ECO:0000256" key="5">
    <source>
        <dbReference type="PROSITE-ProRule" id="PRU00418"/>
    </source>
</evidence>
<dbReference type="Proteomes" id="UP001623592">
    <property type="component" value="Unassembled WGS sequence"/>
</dbReference>
<evidence type="ECO:0000256" key="3">
    <source>
        <dbReference type="ARBA" id="ARBA00022679"/>
    </source>
</evidence>
<keyword evidence="7" id="KW-1185">Reference proteome</keyword>
<dbReference type="EMBL" id="JBJIAA010000001">
    <property type="protein sequence ID" value="MFL0248831.1"/>
    <property type="molecule type" value="Genomic_DNA"/>
</dbReference>
<keyword evidence="2" id="KW-0762">Sugar transport</keyword>
<dbReference type="Gene3D" id="1.20.58.80">
    <property type="entry name" value="Phosphotransferase system, lactose/cellobiose-type IIA subunit"/>
    <property type="match status" value="1"/>
</dbReference>
<keyword evidence="3" id="KW-0808">Transferase</keyword>
<gene>
    <name evidence="6" type="ORF">ACJDT4_00230</name>
</gene>
<dbReference type="PANTHER" id="PTHR34382">
    <property type="entry name" value="PTS SYSTEM N,N'-DIACETYLCHITOBIOSE-SPECIFIC EIIA COMPONENT"/>
    <property type="match status" value="1"/>
</dbReference>
<evidence type="ECO:0000256" key="4">
    <source>
        <dbReference type="ARBA" id="ARBA00022683"/>
    </source>
</evidence>